<feature type="non-terminal residue" evidence="2">
    <location>
        <position position="1"/>
    </location>
</feature>
<evidence type="ECO:0000313" key="3">
    <source>
        <dbReference type="Proteomes" id="UP000265520"/>
    </source>
</evidence>
<dbReference type="AlphaFoldDB" id="A0A392RBN3"/>
<proteinExistence type="predicted"/>
<dbReference type="Proteomes" id="UP000265520">
    <property type="component" value="Unassembled WGS sequence"/>
</dbReference>
<name>A0A392RBN3_9FABA</name>
<sequence>KLTDLDMGEGDIAAPQSAKTGKERMKKNLEEIYTRASSE</sequence>
<feature type="region of interest" description="Disordered" evidence="1">
    <location>
        <begin position="1"/>
        <end position="25"/>
    </location>
</feature>
<keyword evidence="3" id="KW-1185">Reference proteome</keyword>
<evidence type="ECO:0000313" key="2">
    <source>
        <dbReference type="EMBL" id="MCI33256.1"/>
    </source>
</evidence>
<evidence type="ECO:0000256" key="1">
    <source>
        <dbReference type="SAM" id="MobiDB-lite"/>
    </source>
</evidence>
<reference evidence="2 3" key="1">
    <citation type="journal article" date="2018" name="Front. Plant Sci.">
        <title>Red Clover (Trifolium pratense) and Zigzag Clover (T. medium) - A Picture of Genomic Similarities and Differences.</title>
        <authorList>
            <person name="Dluhosova J."/>
            <person name="Istvanek J."/>
            <person name="Nedelnik J."/>
            <person name="Repkova J."/>
        </authorList>
    </citation>
    <scope>NUCLEOTIDE SEQUENCE [LARGE SCALE GENOMIC DNA]</scope>
    <source>
        <strain evidence="3">cv. 10/8</strain>
        <tissue evidence="2">Leaf</tissue>
    </source>
</reference>
<organism evidence="2 3">
    <name type="scientific">Trifolium medium</name>
    <dbReference type="NCBI Taxonomy" id="97028"/>
    <lineage>
        <taxon>Eukaryota</taxon>
        <taxon>Viridiplantae</taxon>
        <taxon>Streptophyta</taxon>
        <taxon>Embryophyta</taxon>
        <taxon>Tracheophyta</taxon>
        <taxon>Spermatophyta</taxon>
        <taxon>Magnoliopsida</taxon>
        <taxon>eudicotyledons</taxon>
        <taxon>Gunneridae</taxon>
        <taxon>Pentapetalae</taxon>
        <taxon>rosids</taxon>
        <taxon>fabids</taxon>
        <taxon>Fabales</taxon>
        <taxon>Fabaceae</taxon>
        <taxon>Papilionoideae</taxon>
        <taxon>50 kb inversion clade</taxon>
        <taxon>NPAAA clade</taxon>
        <taxon>Hologalegina</taxon>
        <taxon>IRL clade</taxon>
        <taxon>Trifolieae</taxon>
        <taxon>Trifolium</taxon>
    </lineage>
</organism>
<protein>
    <submittedName>
        <fullName evidence="2">Uncharacterized protein</fullName>
    </submittedName>
</protein>
<dbReference type="EMBL" id="LXQA010202891">
    <property type="protein sequence ID" value="MCI33256.1"/>
    <property type="molecule type" value="Genomic_DNA"/>
</dbReference>
<accession>A0A392RBN3</accession>
<comment type="caution">
    <text evidence="2">The sequence shown here is derived from an EMBL/GenBank/DDBJ whole genome shotgun (WGS) entry which is preliminary data.</text>
</comment>